<dbReference type="SUPFAM" id="SSF52833">
    <property type="entry name" value="Thioredoxin-like"/>
    <property type="match status" value="1"/>
</dbReference>
<dbReference type="SFLD" id="SFLDS00019">
    <property type="entry name" value="Glutathione_Transferase_(cytos"/>
    <property type="match status" value="1"/>
</dbReference>
<dbReference type="CDD" id="cd03048">
    <property type="entry name" value="GST_N_Ure2p_like"/>
    <property type="match status" value="1"/>
</dbReference>
<gene>
    <name evidence="5" type="ORF">M409DRAFT_67924</name>
</gene>
<evidence type="ECO:0000313" key="5">
    <source>
        <dbReference type="EMBL" id="KAF2164426.1"/>
    </source>
</evidence>
<dbReference type="SFLD" id="SFLDG00358">
    <property type="entry name" value="Main_(cytGST)"/>
    <property type="match status" value="1"/>
</dbReference>
<dbReference type="InterPro" id="IPR004046">
    <property type="entry name" value="GST_C"/>
</dbReference>
<evidence type="ECO:0000256" key="2">
    <source>
        <dbReference type="RuleBase" id="RU003494"/>
    </source>
</evidence>
<dbReference type="InterPro" id="IPR040079">
    <property type="entry name" value="Glutathione_S-Trfase"/>
</dbReference>
<dbReference type="PANTHER" id="PTHR44051:SF8">
    <property type="entry name" value="GLUTATHIONE S-TRANSFERASE GSTA"/>
    <property type="match status" value="1"/>
</dbReference>
<dbReference type="InterPro" id="IPR036282">
    <property type="entry name" value="Glutathione-S-Trfase_C_sf"/>
</dbReference>
<evidence type="ECO:0000313" key="6">
    <source>
        <dbReference type="Proteomes" id="UP000799537"/>
    </source>
</evidence>
<dbReference type="RefSeq" id="XP_033665315.1">
    <property type="nucleotide sequence ID" value="XM_033817612.1"/>
</dbReference>
<dbReference type="InterPro" id="IPR004045">
    <property type="entry name" value="Glutathione_S-Trfase_N"/>
</dbReference>
<keyword evidence="6" id="KW-1185">Reference proteome</keyword>
<dbReference type="Proteomes" id="UP000799537">
    <property type="component" value="Unassembled WGS sequence"/>
</dbReference>
<dbReference type="Pfam" id="PF00043">
    <property type="entry name" value="GST_C"/>
    <property type="match status" value="1"/>
</dbReference>
<evidence type="ECO:0008006" key="7">
    <source>
        <dbReference type="Google" id="ProtNLM"/>
    </source>
</evidence>
<dbReference type="GeneID" id="54570884"/>
<dbReference type="InterPro" id="IPR010987">
    <property type="entry name" value="Glutathione-S-Trfase_C-like"/>
</dbReference>
<evidence type="ECO:0000259" key="4">
    <source>
        <dbReference type="PROSITE" id="PS50405"/>
    </source>
</evidence>
<evidence type="ECO:0000256" key="1">
    <source>
        <dbReference type="ARBA" id="ARBA00007409"/>
    </source>
</evidence>
<comment type="similarity">
    <text evidence="1 2">Belongs to the GST superfamily.</text>
</comment>
<dbReference type="AlphaFoldDB" id="A0A6A6CG83"/>
<feature type="domain" description="GST C-terminal" evidence="4">
    <location>
        <begin position="79"/>
        <end position="197"/>
    </location>
</feature>
<dbReference type="PANTHER" id="PTHR44051">
    <property type="entry name" value="GLUTATHIONE S-TRANSFERASE-RELATED"/>
    <property type="match status" value="1"/>
</dbReference>
<accession>A0A6A6CG83</accession>
<organism evidence="5 6">
    <name type="scientific">Zasmidium cellare ATCC 36951</name>
    <dbReference type="NCBI Taxonomy" id="1080233"/>
    <lineage>
        <taxon>Eukaryota</taxon>
        <taxon>Fungi</taxon>
        <taxon>Dikarya</taxon>
        <taxon>Ascomycota</taxon>
        <taxon>Pezizomycotina</taxon>
        <taxon>Dothideomycetes</taxon>
        <taxon>Dothideomycetidae</taxon>
        <taxon>Mycosphaerellales</taxon>
        <taxon>Mycosphaerellaceae</taxon>
        <taxon>Zasmidium</taxon>
    </lineage>
</organism>
<dbReference type="EMBL" id="ML993604">
    <property type="protein sequence ID" value="KAF2164426.1"/>
    <property type="molecule type" value="Genomic_DNA"/>
</dbReference>
<reference evidence="5" key="1">
    <citation type="journal article" date="2020" name="Stud. Mycol.">
        <title>101 Dothideomycetes genomes: a test case for predicting lifestyles and emergence of pathogens.</title>
        <authorList>
            <person name="Haridas S."/>
            <person name="Albert R."/>
            <person name="Binder M."/>
            <person name="Bloem J."/>
            <person name="Labutti K."/>
            <person name="Salamov A."/>
            <person name="Andreopoulos B."/>
            <person name="Baker S."/>
            <person name="Barry K."/>
            <person name="Bills G."/>
            <person name="Bluhm B."/>
            <person name="Cannon C."/>
            <person name="Castanera R."/>
            <person name="Culley D."/>
            <person name="Daum C."/>
            <person name="Ezra D."/>
            <person name="Gonzalez J."/>
            <person name="Henrissat B."/>
            <person name="Kuo A."/>
            <person name="Liang C."/>
            <person name="Lipzen A."/>
            <person name="Lutzoni F."/>
            <person name="Magnuson J."/>
            <person name="Mondo S."/>
            <person name="Nolan M."/>
            <person name="Ohm R."/>
            <person name="Pangilinan J."/>
            <person name="Park H.-J."/>
            <person name="Ramirez L."/>
            <person name="Alfaro M."/>
            <person name="Sun H."/>
            <person name="Tritt A."/>
            <person name="Yoshinaga Y."/>
            <person name="Zwiers L.-H."/>
            <person name="Turgeon B."/>
            <person name="Goodwin S."/>
            <person name="Spatafora J."/>
            <person name="Crous P."/>
            <person name="Grigoriev I."/>
        </authorList>
    </citation>
    <scope>NUCLEOTIDE SEQUENCE</scope>
    <source>
        <strain evidence="5">ATCC 36951</strain>
    </source>
</reference>
<feature type="domain" description="GST N-terminal" evidence="3">
    <location>
        <begin position="2"/>
        <end position="88"/>
    </location>
</feature>
<dbReference type="Gene3D" id="1.20.1050.10">
    <property type="match status" value="1"/>
</dbReference>
<name>A0A6A6CG83_ZASCE</name>
<dbReference type="SUPFAM" id="SSF47616">
    <property type="entry name" value="GST C-terminal domain-like"/>
    <property type="match status" value="1"/>
</dbReference>
<dbReference type="OrthoDB" id="422574at2759"/>
<sequence length="229" mass="25921">MSSNIHLYTTNTPNGVKISVTLEELGLPYEVTKIDFAKNTQKEPWFLEINPNGRIPALTDTFADGEQIRVFESGSIMEYLVSRYDKDYKISFAPGTREHIEMTSWLFFLNAGVGPIQIETKRLYGVLDKHLGENNREYLIGNKCTIADIAHIGWIASSGWAGIDIDQFPDLKAWKDRMWARPVVQKGMNVPERDAPRRGILKGEVEESIAAEARAWILKGMKEDAGNFK</sequence>
<dbReference type="Gene3D" id="1.20.1050.130">
    <property type="match status" value="1"/>
</dbReference>
<dbReference type="InterPro" id="IPR036249">
    <property type="entry name" value="Thioredoxin-like_sf"/>
</dbReference>
<dbReference type="Pfam" id="PF02798">
    <property type="entry name" value="GST_N"/>
    <property type="match status" value="1"/>
</dbReference>
<dbReference type="PROSITE" id="PS50405">
    <property type="entry name" value="GST_CTER"/>
    <property type="match status" value="1"/>
</dbReference>
<proteinExistence type="inferred from homology"/>
<dbReference type="FunFam" id="3.40.30.10:FF:000172">
    <property type="entry name" value="Glutathione S-transferase GstA"/>
    <property type="match status" value="1"/>
</dbReference>
<dbReference type="PROSITE" id="PS50404">
    <property type="entry name" value="GST_NTER"/>
    <property type="match status" value="1"/>
</dbReference>
<protein>
    <recommendedName>
        <fullName evidence="7">Glutathione S-transferase</fullName>
    </recommendedName>
</protein>
<evidence type="ECO:0000259" key="3">
    <source>
        <dbReference type="PROSITE" id="PS50404"/>
    </source>
</evidence>